<proteinExistence type="inferred from homology"/>
<dbReference type="Gene3D" id="2.40.170.20">
    <property type="entry name" value="TonB-dependent receptor, beta-barrel domain"/>
    <property type="match status" value="1"/>
</dbReference>
<dbReference type="PANTHER" id="PTHR47234">
    <property type="match status" value="1"/>
</dbReference>
<dbReference type="Gene3D" id="2.170.130.10">
    <property type="entry name" value="TonB-dependent receptor, plug domain"/>
    <property type="match status" value="1"/>
</dbReference>
<sequence>MKKSTQLRLSAGSLSVALAMVAAPAFAQDADVTDTAASEEAAPAIIVTGTRLNANPNLESAAPVLSVSSEQIQATGTVRIEDLVNQLPQVFAGQAGEVSNGASGTATLNLRGLGANRTLVLIDGRRLPYGSSQISAANIDLIPTQLIERVDILTGGASAVYGSDAVGGVANFILKRDFEGVELDFQGGFQQHGNDIDFWEGVLDSANQPKPDPIIDGVEYSVTGMFGTNTADGRGNVTIYANYEKREAVTQNNRAFSACTVGPSSRGFEGVGCVGSGNFRLFGSANSTAVDASGNPVSFAFQEENGNIIRYVGGPAQTYNFGQRNFFQRPSERFTLYGKAYYEIAENVEAFADISYIDNFSDAQIAESASFGNWSINCDNPYIQNTPGISLTDLFGCSAQDIIDGTIVSGITASHRNVEGGPRNSRLDNSTFRLVGGFRGTFADIWDWEAFGSYAETSDISTSTNDFVVAKLQQALFATTDANGNVVCVDQSGGCVPYNPFQRNPDGTTAITSDQTDFVQGVGIVIGETSQLVMGANLQADLGDYGFKSPLSEEGIAFLVGAEYRQDKLEAIPDEISQVPGGGFTGVGGATLPVAGRVDVHEIYTELQIPLITDRPFFNELVLAGQYRHSEYEAEGNGTTNSFGTDAFGVQLSWAPVDSLTLRANFQRAVRAPNVIELFTGQNTGLPNLNVAGTNANGVQLYDPCASDAPIASLAACANTGVTAAQYGNIFDVISGQTQALTGGNPQLQPESSDTWTFGAVFEPTFVPGLSISVDYFDITVEDYISAGIAAQVSLDNCLATGDPTFCDLITRGPGGTLASGFAGTGFQQTNLNIAELSTSGLDGQISYSTNIGSLGGLRFNYAATYLDKADFVPFPGSDPIVCAGYSDNGCLEPVNPKYRHRLAVTWETDFNLNATVAWRHYSEVDAFGGEDVGPDESFIDDNLPAVDYVDLSMFYDVTDQITLRFGVNNLLNQNPPVSASSGPPLGNGNTYPTIFDTGRTFFAGLNIRFGE</sequence>
<evidence type="ECO:0000256" key="8">
    <source>
        <dbReference type="PROSITE-ProRule" id="PRU01360"/>
    </source>
</evidence>
<name>A0A844XVE3_9SPHN</name>
<keyword evidence="10" id="KW-0732">Signal</keyword>
<dbReference type="RefSeq" id="WP_160606196.1">
    <property type="nucleotide sequence ID" value="NZ_WTYF01000003.1"/>
</dbReference>
<dbReference type="OrthoDB" id="7394476at2"/>
<evidence type="ECO:0000256" key="5">
    <source>
        <dbReference type="ARBA" id="ARBA00023077"/>
    </source>
</evidence>
<keyword evidence="2 8" id="KW-0813">Transport</keyword>
<feature type="domain" description="TonB-dependent receptor-like beta-barrel" evidence="11">
    <location>
        <begin position="423"/>
        <end position="971"/>
    </location>
</feature>
<dbReference type="InterPro" id="IPR036942">
    <property type="entry name" value="Beta-barrel_TonB_sf"/>
</dbReference>
<evidence type="ECO:0000313" key="14">
    <source>
        <dbReference type="Proteomes" id="UP000444185"/>
    </source>
</evidence>
<keyword evidence="7 8" id="KW-0998">Cell outer membrane</keyword>
<evidence type="ECO:0000256" key="3">
    <source>
        <dbReference type="ARBA" id="ARBA00022452"/>
    </source>
</evidence>
<keyword evidence="14" id="KW-1185">Reference proteome</keyword>
<evidence type="ECO:0000259" key="11">
    <source>
        <dbReference type="Pfam" id="PF00593"/>
    </source>
</evidence>
<evidence type="ECO:0000256" key="10">
    <source>
        <dbReference type="SAM" id="SignalP"/>
    </source>
</evidence>
<dbReference type="PROSITE" id="PS52016">
    <property type="entry name" value="TONB_DEPENDENT_REC_3"/>
    <property type="match status" value="1"/>
</dbReference>
<evidence type="ECO:0000256" key="2">
    <source>
        <dbReference type="ARBA" id="ARBA00022448"/>
    </source>
</evidence>
<gene>
    <name evidence="13" type="ORF">GRI42_00925</name>
</gene>
<comment type="similarity">
    <text evidence="8 9">Belongs to the TonB-dependent receptor family.</text>
</comment>
<organism evidence="13 14">
    <name type="scientific">Qipengyuania gaetbuli</name>
    <dbReference type="NCBI Taxonomy" id="266952"/>
    <lineage>
        <taxon>Bacteria</taxon>
        <taxon>Pseudomonadati</taxon>
        <taxon>Pseudomonadota</taxon>
        <taxon>Alphaproteobacteria</taxon>
        <taxon>Sphingomonadales</taxon>
        <taxon>Erythrobacteraceae</taxon>
        <taxon>Qipengyuania</taxon>
    </lineage>
</organism>
<keyword evidence="6 8" id="KW-0472">Membrane</keyword>
<evidence type="ECO:0000256" key="4">
    <source>
        <dbReference type="ARBA" id="ARBA00022692"/>
    </source>
</evidence>
<accession>A0A844XVE3</accession>
<evidence type="ECO:0000256" key="6">
    <source>
        <dbReference type="ARBA" id="ARBA00023136"/>
    </source>
</evidence>
<dbReference type="EMBL" id="WTYF01000003">
    <property type="protein sequence ID" value="MXO49861.1"/>
    <property type="molecule type" value="Genomic_DNA"/>
</dbReference>
<keyword evidence="3 8" id="KW-1134">Transmembrane beta strand</keyword>
<dbReference type="SUPFAM" id="SSF56935">
    <property type="entry name" value="Porins"/>
    <property type="match status" value="1"/>
</dbReference>
<protein>
    <submittedName>
        <fullName evidence="13">TonB-dependent receptor</fullName>
    </submittedName>
</protein>
<dbReference type="GO" id="GO:0009279">
    <property type="term" value="C:cell outer membrane"/>
    <property type="evidence" value="ECO:0007669"/>
    <property type="project" value="UniProtKB-SubCell"/>
</dbReference>
<dbReference type="InterPro" id="IPR000531">
    <property type="entry name" value="Beta-barrel_TonB"/>
</dbReference>
<evidence type="ECO:0000256" key="7">
    <source>
        <dbReference type="ARBA" id="ARBA00023237"/>
    </source>
</evidence>
<feature type="domain" description="TonB-dependent receptor plug" evidence="12">
    <location>
        <begin position="58"/>
        <end position="169"/>
    </location>
</feature>
<keyword evidence="4 8" id="KW-0812">Transmembrane</keyword>
<reference evidence="13 14" key="1">
    <citation type="submission" date="2019-12" db="EMBL/GenBank/DDBJ databases">
        <title>Genomic-based taxomic classification of the family Erythrobacteraceae.</title>
        <authorList>
            <person name="Xu L."/>
        </authorList>
    </citation>
    <scope>NUCLEOTIDE SEQUENCE [LARGE SCALE GENOMIC DNA]</scope>
    <source>
        <strain evidence="13 14">DSM 16225</strain>
    </source>
</reference>
<evidence type="ECO:0000259" key="12">
    <source>
        <dbReference type="Pfam" id="PF07715"/>
    </source>
</evidence>
<comment type="subcellular location">
    <subcellularLocation>
        <location evidence="1 8">Cell outer membrane</location>
        <topology evidence="1 8">Multi-pass membrane protein</topology>
    </subcellularLocation>
</comment>
<dbReference type="InterPro" id="IPR039426">
    <property type="entry name" value="TonB-dep_rcpt-like"/>
</dbReference>
<evidence type="ECO:0000256" key="9">
    <source>
        <dbReference type="RuleBase" id="RU003357"/>
    </source>
</evidence>
<dbReference type="Proteomes" id="UP000444185">
    <property type="component" value="Unassembled WGS sequence"/>
</dbReference>
<dbReference type="AlphaFoldDB" id="A0A844XVE3"/>
<dbReference type="Pfam" id="PF07715">
    <property type="entry name" value="Plug"/>
    <property type="match status" value="1"/>
</dbReference>
<dbReference type="PANTHER" id="PTHR47234:SF2">
    <property type="entry name" value="TONB-DEPENDENT RECEPTOR"/>
    <property type="match status" value="1"/>
</dbReference>
<keyword evidence="13" id="KW-0675">Receptor</keyword>
<comment type="caution">
    <text evidence="13">The sequence shown here is derived from an EMBL/GenBank/DDBJ whole genome shotgun (WGS) entry which is preliminary data.</text>
</comment>
<dbReference type="Pfam" id="PF00593">
    <property type="entry name" value="TonB_dep_Rec_b-barrel"/>
    <property type="match status" value="1"/>
</dbReference>
<feature type="signal peptide" evidence="10">
    <location>
        <begin position="1"/>
        <end position="27"/>
    </location>
</feature>
<evidence type="ECO:0000313" key="13">
    <source>
        <dbReference type="EMBL" id="MXO49861.1"/>
    </source>
</evidence>
<feature type="chain" id="PRO_5032339966" evidence="10">
    <location>
        <begin position="28"/>
        <end position="1012"/>
    </location>
</feature>
<dbReference type="InterPro" id="IPR037066">
    <property type="entry name" value="Plug_dom_sf"/>
</dbReference>
<keyword evidence="5 9" id="KW-0798">TonB box</keyword>
<dbReference type="InterPro" id="IPR012910">
    <property type="entry name" value="Plug_dom"/>
</dbReference>
<evidence type="ECO:0000256" key="1">
    <source>
        <dbReference type="ARBA" id="ARBA00004571"/>
    </source>
</evidence>